<sequence>MQKCQESFMDTGKEAVGELTLLQGYLTAPCLIEGQKSMERKQYANESKLSENAIGENLPSTSQTC</sequence>
<protein>
    <submittedName>
        <fullName evidence="2">Uncharacterized protein</fullName>
    </submittedName>
</protein>
<comment type="caution">
    <text evidence="2">The sequence shown here is derived from an EMBL/GenBank/DDBJ whole genome shotgun (WGS) entry which is preliminary data.</text>
</comment>
<accession>A0ABQ0EUN4</accession>
<dbReference type="EMBL" id="BAAFST010000006">
    <property type="protein sequence ID" value="GAB1290739.1"/>
    <property type="molecule type" value="Genomic_DNA"/>
</dbReference>
<organism evidence="2 3">
    <name type="scientific">Apodemus speciosus</name>
    <name type="common">Large Japanese field mouse</name>
    <dbReference type="NCBI Taxonomy" id="105296"/>
    <lineage>
        <taxon>Eukaryota</taxon>
        <taxon>Metazoa</taxon>
        <taxon>Chordata</taxon>
        <taxon>Craniata</taxon>
        <taxon>Vertebrata</taxon>
        <taxon>Euteleostomi</taxon>
        <taxon>Mammalia</taxon>
        <taxon>Eutheria</taxon>
        <taxon>Euarchontoglires</taxon>
        <taxon>Glires</taxon>
        <taxon>Rodentia</taxon>
        <taxon>Myomorpha</taxon>
        <taxon>Muroidea</taxon>
        <taxon>Muridae</taxon>
        <taxon>Murinae</taxon>
        <taxon>Apodemus</taxon>
    </lineage>
</organism>
<reference evidence="2 3" key="1">
    <citation type="submission" date="2024-08" db="EMBL/GenBank/DDBJ databases">
        <title>The draft genome of Apodemus speciosus.</title>
        <authorList>
            <person name="Nabeshima K."/>
            <person name="Suzuki S."/>
            <person name="Onuma M."/>
        </authorList>
    </citation>
    <scope>NUCLEOTIDE SEQUENCE [LARGE SCALE GENOMIC DNA]</scope>
    <source>
        <strain evidence="2">IB14-021</strain>
    </source>
</reference>
<evidence type="ECO:0000313" key="2">
    <source>
        <dbReference type="EMBL" id="GAB1290739.1"/>
    </source>
</evidence>
<proteinExistence type="predicted"/>
<dbReference type="Proteomes" id="UP001623349">
    <property type="component" value="Unassembled WGS sequence"/>
</dbReference>
<keyword evidence="3" id="KW-1185">Reference proteome</keyword>
<evidence type="ECO:0000313" key="3">
    <source>
        <dbReference type="Proteomes" id="UP001623349"/>
    </source>
</evidence>
<evidence type="ECO:0000256" key="1">
    <source>
        <dbReference type="SAM" id="MobiDB-lite"/>
    </source>
</evidence>
<name>A0ABQ0EUN4_APOSI</name>
<gene>
    <name evidence="2" type="ORF">APTSU1_000596900</name>
</gene>
<feature type="region of interest" description="Disordered" evidence="1">
    <location>
        <begin position="43"/>
        <end position="65"/>
    </location>
</feature>